<gene>
    <name evidence="3" type="ORF">CA13_22740</name>
</gene>
<organism evidence="3 4">
    <name type="scientific">Novipirellula herctigrandis</name>
    <dbReference type="NCBI Taxonomy" id="2527986"/>
    <lineage>
        <taxon>Bacteria</taxon>
        <taxon>Pseudomonadati</taxon>
        <taxon>Planctomycetota</taxon>
        <taxon>Planctomycetia</taxon>
        <taxon>Pirellulales</taxon>
        <taxon>Pirellulaceae</taxon>
        <taxon>Novipirellula</taxon>
    </lineage>
</organism>
<feature type="signal peptide" evidence="2">
    <location>
        <begin position="1"/>
        <end position="22"/>
    </location>
</feature>
<dbReference type="OrthoDB" id="292619at2"/>
<dbReference type="AlphaFoldDB" id="A0A5C5Z0C5"/>
<sequence length="233" mass="25807" precursor="true">MKMRLSLMVLMMVSLLVSDAEAQLFGERSVGQPLSRRTRPQAATPEAMETAGTLEGDERFLRENRSRNDYVGSNRGSLQGFVGSEQAIGTGRVRTSVESLREPPNRAGQINRPFPQIRPGEMYYPRLDIDVSDMADASYISAVALKRDAKLQSLLSQTAESDIVVFHQGDRTVLRGIVASEAMAEKLRILASFEPHINNIESQLVVGQIRAINPEARSHNRSASPTWITPPNF</sequence>
<evidence type="ECO:0000313" key="3">
    <source>
        <dbReference type="EMBL" id="TWT80828.1"/>
    </source>
</evidence>
<dbReference type="Proteomes" id="UP000315010">
    <property type="component" value="Unassembled WGS sequence"/>
</dbReference>
<comment type="caution">
    <text evidence="3">The sequence shown here is derived from an EMBL/GenBank/DDBJ whole genome shotgun (WGS) entry which is preliminary data.</text>
</comment>
<dbReference type="RefSeq" id="WP_146396081.1">
    <property type="nucleotide sequence ID" value="NZ_SJPJ01000001.1"/>
</dbReference>
<keyword evidence="2" id="KW-0732">Signal</keyword>
<accession>A0A5C5Z0C5</accession>
<name>A0A5C5Z0C5_9BACT</name>
<keyword evidence="4" id="KW-1185">Reference proteome</keyword>
<evidence type="ECO:0008006" key="5">
    <source>
        <dbReference type="Google" id="ProtNLM"/>
    </source>
</evidence>
<evidence type="ECO:0000256" key="1">
    <source>
        <dbReference type="SAM" id="MobiDB-lite"/>
    </source>
</evidence>
<reference evidence="3 4" key="1">
    <citation type="submission" date="2019-02" db="EMBL/GenBank/DDBJ databases">
        <title>Deep-cultivation of Planctomycetes and their phenomic and genomic characterization uncovers novel biology.</title>
        <authorList>
            <person name="Wiegand S."/>
            <person name="Jogler M."/>
            <person name="Boedeker C."/>
            <person name="Pinto D."/>
            <person name="Vollmers J."/>
            <person name="Rivas-Marin E."/>
            <person name="Kohn T."/>
            <person name="Peeters S.H."/>
            <person name="Heuer A."/>
            <person name="Rast P."/>
            <person name="Oberbeckmann S."/>
            <person name="Bunk B."/>
            <person name="Jeske O."/>
            <person name="Meyerdierks A."/>
            <person name="Storesund J.E."/>
            <person name="Kallscheuer N."/>
            <person name="Luecker S."/>
            <person name="Lage O.M."/>
            <person name="Pohl T."/>
            <person name="Merkel B.J."/>
            <person name="Hornburger P."/>
            <person name="Mueller R.-W."/>
            <person name="Bruemmer F."/>
            <person name="Labrenz M."/>
            <person name="Spormann A.M."/>
            <person name="Op Den Camp H."/>
            <person name="Overmann J."/>
            <person name="Amann R."/>
            <person name="Jetten M.S.M."/>
            <person name="Mascher T."/>
            <person name="Medema M.H."/>
            <person name="Devos D.P."/>
            <person name="Kaster A.-K."/>
            <person name="Ovreas L."/>
            <person name="Rohde M."/>
            <person name="Galperin M.Y."/>
            <person name="Jogler C."/>
        </authorList>
    </citation>
    <scope>NUCLEOTIDE SEQUENCE [LARGE SCALE GENOMIC DNA]</scope>
    <source>
        <strain evidence="3 4">CA13</strain>
    </source>
</reference>
<evidence type="ECO:0000313" key="4">
    <source>
        <dbReference type="Proteomes" id="UP000315010"/>
    </source>
</evidence>
<protein>
    <recommendedName>
        <fullName evidence="5">BON domain protein</fullName>
    </recommendedName>
</protein>
<evidence type="ECO:0000256" key="2">
    <source>
        <dbReference type="SAM" id="SignalP"/>
    </source>
</evidence>
<feature type="region of interest" description="Disordered" evidence="1">
    <location>
        <begin position="92"/>
        <end position="114"/>
    </location>
</feature>
<dbReference type="EMBL" id="SJPJ01000001">
    <property type="protein sequence ID" value="TWT80828.1"/>
    <property type="molecule type" value="Genomic_DNA"/>
</dbReference>
<proteinExistence type="predicted"/>
<feature type="chain" id="PRO_5023107800" description="BON domain protein" evidence="2">
    <location>
        <begin position="23"/>
        <end position="233"/>
    </location>
</feature>